<comment type="pathway">
    <text evidence="3">Amino-acid degradation; L-phenylalanine degradation; acetoacetate and fumarate from L-phenylalanine: step 1/6.</text>
</comment>
<comment type="catalytic activity">
    <reaction evidence="1">
        <text>(6R)-L-erythro-5,6,7,8-tetrahydrobiopterin + L-phenylalanine + O2 = (4aS,6R)-4a-hydroxy-L-erythro-5,6,7,8-tetrahydrobiopterin + L-tyrosine</text>
        <dbReference type="Rhea" id="RHEA:20273"/>
        <dbReference type="ChEBI" id="CHEBI:15379"/>
        <dbReference type="ChEBI" id="CHEBI:15642"/>
        <dbReference type="ChEBI" id="CHEBI:58095"/>
        <dbReference type="ChEBI" id="CHEBI:58315"/>
        <dbReference type="ChEBI" id="CHEBI:59560"/>
        <dbReference type="EC" id="1.14.16.1"/>
    </reaction>
</comment>
<dbReference type="InterPro" id="IPR018301">
    <property type="entry name" value="ArAA_hydroxylase_Fe/CU_BS"/>
</dbReference>
<keyword evidence="15" id="KW-1185">Reference proteome</keyword>
<organism evidence="14 15">
    <name type="scientific">Vibrio tritonius</name>
    <dbReference type="NCBI Taxonomy" id="1435069"/>
    <lineage>
        <taxon>Bacteria</taxon>
        <taxon>Pseudomonadati</taxon>
        <taxon>Pseudomonadota</taxon>
        <taxon>Gammaproteobacteria</taxon>
        <taxon>Vibrionales</taxon>
        <taxon>Vibrionaceae</taxon>
        <taxon>Vibrio</taxon>
    </lineage>
</organism>
<evidence type="ECO:0000256" key="3">
    <source>
        <dbReference type="ARBA" id="ARBA00005088"/>
    </source>
</evidence>
<dbReference type="EMBL" id="JAIWIU010000019">
    <property type="protein sequence ID" value="MCA2015241.1"/>
    <property type="molecule type" value="Genomic_DNA"/>
</dbReference>
<evidence type="ECO:0000313" key="15">
    <source>
        <dbReference type="Proteomes" id="UP001199044"/>
    </source>
</evidence>
<evidence type="ECO:0000256" key="1">
    <source>
        <dbReference type="ARBA" id="ARBA00001060"/>
    </source>
</evidence>
<gene>
    <name evidence="14" type="primary">phhA</name>
    <name evidence="14" type="ORF">LDJ79_03905</name>
</gene>
<keyword evidence="11" id="KW-0585">Phenylalanine catabolism</keyword>
<dbReference type="NCBIfam" id="NF008877">
    <property type="entry name" value="PRK11913.1-2"/>
    <property type="match status" value="1"/>
</dbReference>
<dbReference type="PRINTS" id="PR00372">
    <property type="entry name" value="FYWHYDRXLASE"/>
</dbReference>
<dbReference type="InterPro" id="IPR036951">
    <property type="entry name" value="ArAA_hydroxylase_sf"/>
</dbReference>
<keyword evidence="10" id="KW-0503">Monooxygenase</keyword>
<dbReference type="InterPro" id="IPR036329">
    <property type="entry name" value="Aro-AA_hydroxylase_C_sf"/>
</dbReference>
<evidence type="ECO:0000256" key="11">
    <source>
        <dbReference type="ARBA" id="ARBA00023232"/>
    </source>
</evidence>
<dbReference type="GO" id="GO:0004505">
    <property type="term" value="F:phenylalanine 4-monooxygenase activity"/>
    <property type="evidence" value="ECO:0007669"/>
    <property type="project" value="UniProtKB-EC"/>
</dbReference>
<name>A0ABS7YHT9_9VIBR</name>
<proteinExistence type="inferred from homology"/>
<dbReference type="Pfam" id="PF00351">
    <property type="entry name" value="Biopterin_H"/>
    <property type="match status" value="1"/>
</dbReference>
<evidence type="ECO:0000256" key="7">
    <source>
        <dbReference type="ARBA" id="ARBA00022723"/>
    </source>
</evidence>
<keyword evidence="7" id="KW-0479">Metal-binding</keyword>
<evidence type="ECO:0000256" key="6">
    <source>
        <dbReference type="ARBA" id="ARBA00020276"/>
    </source>
</evidence>
<evidence type="ECO:0000256" key="10">
    <source>
        <dbReference type="ARBA" id="ARBA00023033"/>
    </source>
</evidence>
<dbReference type="InterPro" id="IPR001273">
    <property type="entry name" value="ArAA_hydroxylase"/>
</dbReference>
<accession>A0ABS7YHT9</accession>
<feature type="domain" description="Biopterin-dependent aromatic amino acid hydroxylase family profile" evidence="13">
    <location>
        <begin position="1"/>
        <end position="264"/>
    </location>
</feature>
<comment type="similarity">
    <text evidence="4">Belongs to the biopterin-dependent aromatic amino acid hydroxylase family.</text>
</comment>
<dbReference type="InterPro" id="IPR019774">
    <property type="entry name" value="Aromatic-AA_hydroxylase_C"/>
</dbReference>
<dbReference type="InterPro" id="IPR005960">
    <property type="entry name" value="Phe-4-hydroxylase_mono"/>
</dbReference>
<keyword evidence="8 14" id="KW-0560">Oxidoreductase</keyword>
<evidence type="ECO:0000259" key="13">
    <source>
        <dbReference type="PROSITE" id="PS51410"/>
    </source>
</evidence>
<dbReference type="PROSITE" id="PS00367">
    <property type="entry name" value="BH4_AAA_HYDROXYL_1"/>
    <property type="match status" value="1"/>
</dbReference>
<sequence>MSEYHSKPLDAFGNLAWDDDEHDVWQRLIERQSHCVEGRACKAYLQGLERLGLSHQYAPQLSDINPVLQETTGWQVTPVPALINFERFFTLLAHKQFPIATFLRRKEDLDYLQEPDFFHEVFGHCAMLTNPKFAQLTNLFGQLGLAMPESDRVYLARLYWFTVEFGLIKEDGEFRIFGGGILSSPGETLRALESAEVRREPFHLLNVLRTSYRIDEMQPLYYYLNDFSQLFRLLSEDLSSNIEQAKSLGMLTVSDLIKENENVT</sequence>
<dbReference type="CDD" id="cd03348">
    <property type="entry name" value="pro_PheOH"/>
    <property type="match status" value="1"/>
</dbReference>
<comment type="caution">
    <text evidence="14">The sequence shown here is derived from an EMBL/GenBank/DDBJ whole genome shotgun (WGS) entry which is preliminary data.</text>
</comment>
<evidence type="ECO:0000256" key="2">
    <source>
        <dbReference type="ARBA" id="ARBA00001954"/>
    </source>
</evidence>
<evidence type="ECO:0000313" key="14">
    <source>
        <dbReference type="EMBL" id="MCA2015241.1"/>
    </source>
</evidence>
<evidence type="ECO:0000256" key="12">
    <source>
        <dbReference type="ARBA" id="ARBA00029922"/>
    </source>
</evidence>
<dbReference type="PANTHER" id="PTHR11473:SF24">
    <property type="entry name" value="PHENYLALANINE-4-HYDROXYLASE"/>
    <property type="match status" value="1"/>
</dbReference>
<dbReference type="SUPFAM" id="SSF56534">
    <property type="entry name" value="Aromatic aminoacid monoxygenases, catalytic and oligomerization domains"/>
    <property type="match status" value="1"/>
</dbReference>
<reference evidence="15" key="1">
    <citation type="submission" date="2023-07" db="EMBL/GenBank/DDBJ databases">
        <title>Molecular identification of indigenous halophilic bacteria isolated from red sea cost, biodegradation of synthetic dyes and assessment of degraded metabolite toxicity.</title>
        <authorList>
            <person name="Chaieb K."/>
            <person name="Altayb H.N."/>
        </authorList>
    </citation>
    <scope>NUCLEOTIDE SEQUENCE [LARGE SCALE GENOMIC DNA]</scope>
    <source>
        <strain evidence="15">K20</strain>
    </source>
</reference>
<dbReference type="EC" id="1.14.16.1" evidence="5"/>
<comment type="cofactor">
    <cofactor evidence="2">
        <name>Fe(2+)</name>
        <dbReference type="ChEBI" id="CHEBI:29033"/>
    </cofactor>
</comment>
<protein>
    <recommendedName>
        <fullName evidence="6">Phenylalanine-4-hydroxylase</fullName>
        <ecNumber evidence="5">1.14.16.1</ecNumber>
    </recommendedName>
    <alternativeName>
        <fullName evidence="12">Phe-4-monooxygenase</fullName>
    </alternativeName>
</protein>
<evidence type="ECO:0000256" key="5">
    <source>
        <dbReference type="ARBA" id="ARBA00011995"/>
    </source>
</evidence>
<dbReference type="NCBIfam" id="TIGR01267">
    <property type="entry name" value="Phe4hydrox_mono"/>
    <property type="match status" value="1"/>
</dbReference>
<keyword evidence="9" id="KW-0408">Iron</keyword>
<dbReference type="PROSITE" id="PS51410">
    <property type="entry name" value="BH4_AAA_HYDROXYL_2"/>
    <property type="match status" value="1"/>
</dbReference>
<dbReference type="Gene3D" id="1.10.800.10">
    <property type="entry name" value="Aromatic amino acid hydroxylase"/>
    <property type="match status" value="1"/>
</dbReference>
<evidence type="ECO:0000256" key="9">
    <source>
        <dbReference type="ARBA" id="ARBA00023004"/>
    </source>
</evidence>
<dbReference type="PANTHER" id="PTHR11473">
    <property type="entry name" value="AROMATIC AMINO ACID HYDROXYLASE"/>
    <property type="match status" value="1"/>
</dbReference>
<evidence type="ECO:0000256" key="4">
    <source>
        <dbReference type="ARBA" id="ARBA00009712"/>
    </source>
</evidence>
<dbReference type="RefSeq" id="WP_225249661.1">
    <property type="nucleotide sequence ID" value="NZ_JAIWIU010000019.1"/>
</dbReference>
<dbReference type="Proteomes" id="UP001199044">
    <property type="component" value="Unassembled WGS sequence"/>
</dbReference>
<evidence type="ECO:0000256" key="8">
    <source>
        <dbReference type="ARBA" id="ARBA00023002"/>
    </source>
</evidence>